<protein>
    <submittedName>
        <fullName evidence="6">2-dehydro-3-deoxy-6-phosphogalactonate aldolase</fullName>
        <ecNumber evidence="6">4.1.2.21</ecNumber>
    </submittedName>
</protein>
<dbReference type="InterPro" id="IPR013785">
    <property type="entry name" value="Aldolase_TIM"/>
</dbReference>
<reference evidence="6 7" key="1">
    <citation type="journal article" date="2013" name="Antonie Van Leeuwenhoek">
        <title>Sphingomonas ginsenosidivorax sp. nov., with the ability to transform ginsenosides.</title>
        <authorList>
            <person name="Jin X.F."/>
            <person name="Kim J.K."/>
            <person name="Liu Q.M."/>
            <person name="Kang M.S."/>
            <person name="He D."/>
            <person name="Jin F.X."/>
            <person name="Kim S.C."/>
            <person name="Im W.T."/>
        </authorList>
    </citation>
    <scope>NUCLEOTIDE SEQUENCE [LARGE SCALE GENOMIC DNA]</scope>
    <source>
        <strain evidence="6 7">KHI67</strain>
    </source>
</reference>
<comment type="similarity">
    <text evidence="2">Belongs to the KHG/KDPG aldolase family.</text>
</comment>
<comment type="pathway">
    <text evidence="1">Carbohydrate acid metabolism.</text>
</comment>
<dbReference type="PANTHER" id="PTHR30246">
    <property type="entry name" value="2-KETO-3-DEOXY-6-PHOSPHOGLUCONATE ALDOLASE"/>
    <property type="match status" value="1"/>
</dbReference>
<comment type="caution">
    <text evidence="6">The sequence shown here is derived from an EMBL/GenBank/DDBJ whole genome shotgun (WGS) entry which is preliminary data.</text>
</comment>
<dbReference type="SUPFAM" id="SSF51569">
    <property type="entry name" value="Aldolase"/>
    <property type="match status" value="1"/>
</dbReference>
<keyword evidence="7" id="KW-1185">Reference proteome</keyword>
<dbReference type="CDD" id="cd00452">
    <property type="entry name" value="KDPG_aldolase"/>
    <property type="match status" value="1"/>
</dbReference>
<dbReference type="InterPro" id="IPR000887">
    <property type="entry name" value="Aldlse_KDPG_KHG"/>
</dbReference>
<gene>
    <name evidence="6" type="ORF">FSB78_06040</name>
</gene>
<dbReference type="GO" id="GO:0008674">
    <property type="term" value="F:2-dehydro-3-deoxy-6-phosphogalactonate aldolase activity"/>
    <property type="evidence" value="ECO:0007669"/>
    <property type="project" value="UniProtKB-EC"/>
</dbReference>
<keyword evidence="4 6" id="KW-0456">Lyase</keyword>
<dbReference type="Proteomes" id="UP000321250">
    <property type="component" value="Unassembled WGS sequence"/>
</dbReference>
<evidence type="ECO:0000256" key="4">
    <source>
        <dbReference type="ARBA" id="ARBA00023239"/>
    </source>
</evidence>
<dbReference type="PANTHER" id="PTHR30246:SF1">
    <property type="entry name" value="2-DEHYDRO-3-DEOXY-6-PHOSPHOGALACTONATE ALDOLASE-RELATED"/>
    <property type="match status" value="1"/>
</dbReference>
<evidence type="ECO:0000256" key="1">
    <source>
        <dbReference type="ARBA" id="ARBA00004761"/>
    </source>
</evidence>
<dbReference type="Pfam" id="PF01081">
    <property type="entry name" value="Aldolase"/>
    <property type="match status" value="1"/>
</dbReference>
<dbReference type="AlphaFoldDB" id="A0A5C6UJZ0"/>
<evidence type="ECO:0000256" key="5">
    <source>
        <dbReference type="ARBA" id="ARBA00023277"/>
    </source>
</evidence>
<organism evidence="6 7">
    <name type="scientific">Sphingomonas ginsenosidivorax</name>
    <dbReference type="NCBI Taxonomy" id="862135"/>
    <lineage>
        <taxon>Bacteria</taxon>
        <taxon>Pseudomonadati</taxon>
        <taxon>Pseudomonadota</taxon>
        <taxon>Alphaproteobacteria</taxon>
        <taxon>Sphingomonadales</taxon>
        <taxon>Sphingomonadaceae</taxon>
        <taxon>Sphingomonas</taxon>
    </lineage>
</organism>
<dbReference type="Gene3D" id="3.20.20.70">
    <property type="entry name" value="Aldolase class I"/>
    <property type="match status" value="1"/>
</dbReference>
<evidence type="ECO:0000313" key="7">
    <source>
        <dbReference type="Proteomes" id="UP000321250"/>
    </source>
</evidence>
<evidence type="ECO:0000313" key="6">
    <source>
        <dbReference type="EMBL" id="TXC72790.1"/>
    </source>
</evidence>
<name>A0A5C6UJZ0_9SPHN</name>
<dbReference type="EC" id="4.1.2.21" evidence="6"/>
<dbReference type="NCBIfam" id="NF006600">
    <property type="entry name" value="PRK09140.1"/>
    <property type="match status" value="1"/>
</dbReference>
<dbReference type="EMBL" id="VOQR01000001">
    <property type="protein sequence ID" value="TXC72790.1"/>
    <property type="molecule type" value="Genomic_DNA"/>
</dbReference>
<sequence length="202" mass="20709">MEALPLVAILRGITPAEIDAIGDLLVEAGFRLIEVPLTSPDAFASIARLVKRVGPAIIVGAGTVRTIAQLRQLVDCGGRLMVTPHGDVALIRAAKALALHALPGVATPTEAFAALDAGADGLKMFPADTLAPSTVRAWRTVMGDALLCPTGGIEPATMEAHIAAGASGFGLGSALYAPGASLADTRQRADAFVNAWNGARRR</sequence>
<accession>A0A5C6UJZ0</accession>
<evidence type="ECO:0000256" key="3">
    <source>
        <dbReference type="ARBA" id="ARBA00011233"/>
    </source>
</evidence>
<evidence type="ECO:0000256" key="2">
    <source>
        <dbReference type="ARBA" id="ARBA00006906"/>
    </source>
</evidence>
<comment type="subunit">
    <text evidence="3">Homotrimer.</text>
</comment>
<dbReference type="OrthoDB" id="7204076at2"/>
<proteinExistence type="inferred from homology"/>
<keyword evidence="5" id="KW-0119">Carbohydrate metabolism</keyword>